<dbReference type="InterPro" id="IPR000847">
    <property type="entry name" value="LysR_HTH_N"/>
</dbReference>
<dbReference type="InterPro" id="IPR036388">
    <property type="entry name" value="WH-like_DNA-bd_sf"/>
</dbReference>
<keyword evidence="2" id="KW-0805">Transcription regulation</keyword>
<keyword evidence="4" id="KW-0804">Transcription</keyword>
<dbReference type="InterPro" id="IPR005119">
    <property type="entry name" value="LysR_subst-bd"/>
</dbReference>
<feature type="domain" description="HTH lysR-type" evidence="5">
    <location>
        <begin position="2"/>
        <end position="59"/>
    </location>
</feature>
<dbReference type="Proteomes" id="UP001529180">
    <property type="component" value="Unassembled WGS sequence"/>
</dbReference>
<accession>A0ABT6GHL3</accession>
<comment type="caution">
    <text evidence="6">The sequence shown here is derived from an EMBL/GenBank/DDBJ whole genome shotgun (WGS) entry which is preliminary data.</text>
</comment>
<evidence type="ECO:0000313" key="7">
    <source>
        <dbReference type="Proteomes" id="UP001529180"/>
    </source>
</evidence>
<dbReference type="Pfam" id="PF03466">
    <property type="entry name" value="LysR_substrate"/>
    <property type="match status" value="1"/>
</dbReference>
<dbReference type="PANTHER" id="PTHR30537">
    <property type="entry name" value="HTH-TYPE TRANSCRIPTIONAL REGULATOR"/>
    <property type="match status" value="1"/>
</dbReference>
<evidence type="ECO:0000313" key="6">
    <source>
        <dbReference type="EMBL" id="MDG4721570.1"/>
    </source>
</evidence>
<dbReference type="EMBL" id="JARSBO010000014">
    <property type="protein sequence ID" value="MDG4721570.1"/>
    <property type="molecule type" value="Genomic_DNA"/>
</dbReference>
<evidence type="ECO:0000256" key="2">
    <source>
        <dbReference type="ARBA" id="ARBA00023015"/>
    </source>
</evidence>
<dbReference type="Gene3D" id="3.40.190.290">
    <property type="match status" value="1"/>
</dbReference>
<dbReference type="SUPFAM" id="SSF46785">
    <property type="entry name" value="Winged helix' DNA-binding domain"/>
    <property type="match status" value="1"/>
</dbReference>
<dbReference type="PANTHER" id="PTHR30537:SF3">
    <property type="entry name" value="TRANSCRIPTIONAL REGULATORY PROTEIN"/>
    <property type="match status" value="1"/>
</dbReference>
<evidence type="ECO:0000256" key="4">
    <source>
        <dbReference type="ARBA" id="ARBA00023163"/>
    </source>
</evidence>
<evidence type="ECO:0000256" key="1">
    <source>
        <dbReference type="ARBA" id="ARBA00009437"/>
    </source>
</evidence>
<dbReference type="Pfam" id="PF00126">
    <property type="entry name" value="HTH_1"/>
    <property type="match status" value="1"/>
</dbReference>
<keyword evidence="7" id="KW-1185">Reference proteome</keyword>
<comment type="similarity">
    <text evidence="1">Belongs to the LysR transcriptional regulatory family.</text>
</comment>
<dbReference type="Gene3D" id="1.10.10.10">
    <property type="entry name" value="Winged helix-like DNA-binding domain superfamily/Winged helix DNA-binding domain"/>
    <property type="match status" value="1"/>
</dbReference>
<reference evidence="6 7" key="1">
    <citation type="submission" date="2023-03" db="EMBL/GenBank/DDBJ databases">
        <title>Strain FZY0004 represents a novel species in the genus Thalassospira isolated from seawater.</title>
        <authorList>
            <person name="Fu Z.-Y."/>
        </authorList>
    </citation>
    <scope>NUCLEOTIDE SEQUENCE [LARGE SCALE GENOMIC DNA]</scope>
    <source>
        <strain evidence="6 7">FZY0004</strain>
    </source>
</reference>
<name>A0ABT6GHL3_9PROT</name>
<evidence type="ECO:0000259" key="5">
    <source>
        <dbReference type="PROSITE" id="PS50931"/>
    </source>
</evidence>
<sequence length="292" mass="32100">MLEWDDLKLVLAIARARSITQAARQTGIHHSTLFRRIAEMENRLGAKLFERLQGDYQPTTTGQAAIETAETLEAEMAVLARKLAGQDIRPSGILRLTTTDTLLYAVLADDLAAFGAAFPEITLQVVTDNRFYDLNRHDADVAIRPSNAPNENLVGRKIAPIRSVICGPAGHHDPSAGPWIACDETLAHIAAARWRDKQFPDQHVALRSNSLLNVARLVDAGGGYAVLPAFLVAAFDHIDVLGDPIDGLDNDLWILMHRDLRATPRVKAFNDFMFPRLRQNAALFAGQGDTQP</sequence>
<dbReference type="PROSITE" id="PS50931">
    <property type="entry name" value="HTH_LYSR"/>
    <property type="match status" value="1"/>
</dbReference>
<dbReference type="RefSeq" id="WP_181846499.1">
    <property type="nucleotide sequence ID" value="NZ_JARSBO010000014.1"/>
</dbReference>
<gene>
    <name evidence="6" type="ORF">P7680_21380</name>
</gene>
<proteinExistence type="inferred from homology"/>
<protein>
    <submittedName>
        <fullName evidence="6">LysR family transcriptional regulator</fullName>
    </submittedName>
</protein>
<dbReference type="InterPro" id="IPR036390">
    <property type="entry name" value="WH_DNA-bd_sf"/>
</dbReference>
<dbReference type="InterPro" id="IPR058163">
    <property type="entry name" value="LysR-type_TF_proteobact-type"/>
</dbReference>
<dbReference type="SUPFAM" id="SSF53850">
    <property type="entry name" value="Periplasmic binding protein-like II"/>
    <property type="match status" value="1"/>
</dbReference>
<evidence type="ECO:0000256" key="3">
    <source>
        <dbReference type="ARBA" id="ARBA00023125"/>
    </source>
</evidence>
<organism evidence="6 7">
    <name type="scientific">Thalassospira aquimaris</name>
    <dbReference type="NCBI Taxonomy" id="3037796"/>
    <lineage>
        <taxon>Bacteria</taxon>
        <taxon>Pseudomonadati</taxon>
        <taxon>Pseudomonadota</taxon>
        <taxon>Alphaproteobacteria</taxon>
        <taxon>Rhodospirillales</taxon>
        <taxon>Thalassospiraceae</taxon>
        <taxon>Thalassospira</taxon>
    </lineage>
</organism>
<keyword evidence="3" id="KW-0238">DNA-binding</keyword>